<proteinExistence type="predicted"/>
<reference evidence="1 2" key="1">
    <citation type="submission" date="2014-02" db="EMBL/GenBank/DDBJ databases">
        <authorList>
            <person name="Genoscope - CEA"/>
        </authorList>
    </citation>
    <scope>NUCLEOTIDE SEQUENCE [LARGE SCALE GENOMIC DNA]</scope>
    <source>
        <strain evidence="1 2">PCC 8005</strain>
    </source>
</reference>
<protein>
    <submittedName>
        <fullName evidence="1">FdxN element excision controlling factor protein, XisL-like</fullName>
    </submittedName>
</protein>
<dbReference type="Proteomes" id="UP000032946">
    <property type="component" value="Chromosome"/>
</dbReference>
<dbReference type="RefSeq" id="WP_006670241.1">
    <property type="nucleotide sequence ID" value="NZ_FO818640.1"/>
</dbReference>
<dbReference type="InterPro" id="IPR014968">
    <property type="entry name" value="XisI"/>
</dbReference>
<dbReference type="SUPFAM" id="SSF143847">
    <property type="entry name" value="XisI-like"/>
    <property type="match status" value="1"/>
</dbReference>
<keyword evidence="2" id="KW-1185">Reference proteome</keyword>
<dbReference type="Gene3D" id="3.30.310.110">
    <property type="entry name" value="XisI-like"/>
    <property type="match status" value="1"/>
</dbReference>
<organism evidence="1 2">
    <name type="scientific">Limnospira indica PCC 8005</name>
    <dbReference type="NCBI Taxonomy" id="376219"/>
    <lineage>
        <taxon>Bacteria</taxon>
        <taxon>Bacillati</taxon>
        <taxon>Cyanobacteriota</taxon>
        <taxon>Cyanophyceae</taxon>
        <taxon>Oscillatoriophycideae</taxon>
        <taxon>Oscillatoriales</taxon>
        <taxon>Sirenicapillariaceae</taxon>
        <taxon>Limnospira</taxon>
    </lineage>
</organism>
<evidence type="ECO:0000313" key="1">
    <source>
        <dbReference type="EMBL" id="CDM92344.1"/>
    </source>
</evidence>
<evidence type="ECO:0000313" key="2">
    <source>
        <dbReference type="Proteomes" id="UP000032946"/>
    </source>
</evidence>
<dbReference type="EMBL" id="FO818640">
    <property type="protein sequence ID" value="CDM92344.1"/>
    <property type="molecule type" value="Genomic_DNA"/>
</dbReference>
<dbReference type="AlphaFoldDB" id="A0A9P1KA01"/>
<accession>A0A9P1KA01</accession>
<dbReference type="InterPro" id="IPR035943">
    <property type="entry name" value="XisI-like_sf"/>
</dbReference>
<gene>
    <name evidence="1" type="ORF">ARTHRO_10017</name>
</gene>
<dbReference type="Pfam" id="PF08869">
    <property type="entry name" value="XisI"/>
    <property type="match status" value="1"/>
</dbReference>
<sequence length="117" mass="13512">MDKLNKYHPIICEVMKPYARINYANIPVKNRAAFDGENGQYLILSEGWIEQQHFHSCLLHVEIIDDRVWIQWDQTEDGIADELVQAGIPKEDIILGFHEPEVRQYTGFGIPSVSCQN</sequence>
<name>A0A9P1KA01_9CYAN</name>
<dbReference type="CDD" id="cd16382">
    <property type="entry name" value="XisI-like"/>
    <property type="match status" value="1"/>
</dbReference>